<feature type="non-terminal residue" evidence="2">
    <location>
        <position position="1"/>
    </location>
</feature>
<comment type="caution">
    <text evidence="2">The sequence shown here is derived from an EMBL/GenBank/DDBJ whole genome shotgun (WGS) entry which is preliminary data.</text>
</comment>
<reference evidence="2 3" key="1">
    <citation type="submission" date="2020-04" db="EMBL/GenBank/DDBJ databases">
        <title>Perkinsus olseni comparative genomics.</title>
        <authorList>
            <person name="Bogema D.R."/>
        </authorList>
    </citation>
    <scope>NUCLEOTIDE SEQUENCE [LARGE SCALE GENOMIC DNA]</scope>
    <source>
        <strain evidence="2">ATCC PRA-205</strain>
    </source>
</reference>
<feature type="non-terminal residue" evidence="2">
    <location>
        <position position="206"/>
    </location>
</feature>
<proteinExistence type="predicted"/>
<feature type="compositionally biased region" description="Polar residues" evidence="1">
    <location>
        <begin position="22"/>
        <end position="37"/>
    </location>
</feature>
<evidence type="ECO:0000313" key="3">
    <source>
        <dbReference type="Proteomes" id="UP000574390"/>
    </source>
</evidence>
<name>A0A7J6QEV1_PEROL</name>
<organism evidence="2 3">
    <name type="scientific">Perkinsus olseni</name>
    <name type="common">Perkinsus atlanticus</name>
    <dbReference type="NCBI Taxonomy" id="32597"/>
    <lineage>
        <taxon>Eukaryota</taxon>
        <taxon>Sar</taxon>
        <taxon>Alveolata</taxon>
        <taxon>Perkinsozoa</taxon>
        <taxon>Perkinsea</taxon>
        <taxon>Perkinsida</taxon>
        <taxon>Perkinsidae</taxon>
        <taxon>Perkinsus</taxon>
    </lineage>
</organism>
<feature type="compositionally biased region" description="Basic and acidic residues" evidence="1">
    <location>
        <begin position="1"/>
        <end position="10"/>
    </location>
</feature>
<protein>
    <submittedName>
        <fullName evidence="2">Uncharacterized protein</fullName>
    </submittedName>
</protein>
<dbReference type="Proteomes" id="UP000574390">
    <property type="component" value="Unassembled WGS sequence"/>
</dbReference>
<sequence>TFRVMVERSRMVGPPGMPAFYTQPSKTESKPTGSTSAKAGPAGQQRQETGFCYRCLKNVGHSDIDCPAQEPAHRAKRCPCGSTRHKAQKCRMKAGGTLMCRRCGNHARAGVPHRSGMCPLTLEDIKALDKPSTSGNGVTTFVTLETVPATTGYNASCFAVPARPQTTAVSAPNGYNGACFTMPEFPLSTTTTPATAQAESSSPLPG</sequence>
<dbReference type="AlphaFoldDB" id="A0A7J6QEV1"/>
<evidence type="ECO:0000313" key="2">
    <source>
        <dbReference type="EMBL" id="KAF4706156.1"/>
    </source>
</evidence>
<dbReference type="EMBL" id="JABANM010030496">
    <property type="protein sequence ID" value="KAF4706156.1"/>
    <property type="molecule type" value="Genomic_DNA"/>
</dbReference>
<accession>A0A7J6QEV1</accession>
<gene>
    <name evidence="2" type="ORF">FOZ62_018400</name>
</gene>
<evidence type="ECO:0000256" key="1">
    <source>
        <dbReference type="SAM" id="MobiDB-lite"/>
    </source>
</evidence>
<feature type="region of interest" description="Disordered" evidence="1">
    <location>
        <begin position="1"/>
        <end position="43"/>
    </location>
</feature>